<organism evidence="1 2">
    <name type="scientific">Mucuna pruriens</name>
    <name type="common">Velvet bean</name>
    <name type="synonym">Dolichos pruriens</name>
    <dbReference type="NCBI Taxonomy" id="157652"/>
    <lineage>
        <taxon>Eukaryota</taxon>
        <taxon>Viridiplantae</taxon>
        <taxon>Streptophyta</taxon>
        <taxon>Embryophyta</taxon>
        <taxon>Tracheophyta</taxon>
        <taxon>Spermatophyta</taxon>
        <taxon>Magnoliopsida</taxon>
        <taxon>eudicotyledons</taxon>
        <taxon>Gunneridae</taxon>
        <taxon>Pentapetalae</taxon>
        <taxon>rosids</taxon>
        <taxon>fabids</taxon>
        <taxon>Fabales</taxon>
        <taxon>Fabaceae</taxon>
        <taxon>Papilionoideae</taxon>
        <taxon>50 kb inversion clade</taxon>
        <taxon>NPAAA clade</taxon>
        <taxon>indigoferoid/millettioid clade</taxon>
        <taxon>Phaseoleae</taxon>
        <taxon>Mucuna</taxon>
    </lineage>
</organism>
<dbReference type="Proteomes" id="UP000257109">
    <property type="component" value="Unassembled WGS sequence"/>
</dbReference>
<sequence>MFLIEEEYGFSLLMGTQAPNLMSNSLQEEKDDVYLEGQSHIQHEGFKNMKTTTLEVHKTTPHIPFELVYGFNPLSPLDLLPLLAMASIVYQHDLSKAHFVTKLHEKARMQVKYVESPKTLNNSKGVKTQMTKLRKLRN</sequence>
<name>A0A371H090_MUCPR</name>
<comment type="caution">
    <text evidence="1">The sequence shown here is derived from an EMBL/GenBank/DDBJ whole genome shotgun (WGS) entry which is preliminary data.</text>
</comment>
<evidence type="ECO:0000313" key="1">
    <source>
        <dbReference type="EMBL" id="RDX96205.1"/>
    </source>
</evidence>
<protein>
    <submittedName>
        <fullName evidence="1">Uncharacterized protein</fullName>
    </submittedName>
</protein>
<keyword evidence="2" id="KW-1185">Reference proteome</keyword>
<proteinExistence type="predicted"/>
<evidence type="ECO:0000313" key="2">
    <source>
        <dbReference type="Proteomes" id="UP000257109"/>
    </source>
</evidence>
<dbReference type="AlphaFoldDB" id="A0A371H090"/>
<dbReference type="EMBL" id="QJKJ01003947">
    <property type="protein sequence ID" value="RDX96205.1"/>
    <property type="molecule type" value="Genomic_DNA"/>
</dbReference>
<feature type="non-terminal residue" evidence="1">
    <location>
        <position position="1"/>
    </location>
</feature>
<accession>A0A371H090</accession>
<gene>
    <name evidence="1" type="ORF">CR513_21168</name>
</gene>
<reference evidence="1" key="1">
    <citation type="submission" date="2018-05" db="EMBL/GenBank/DDBJ databases">
        <title>Draft genome of Mucuna pruriens seed.</title>
        <authorList>
            <person name="Nnadi N.E."/>
            <person name="Vos R."/>
            <person name="Hasami M.H."/>
            <person name="Devisetty U.K."/>
            <person name="Aguiy J.C."/>
        </authorList>
    </citation>
    <scope>NUCLEOTIDE SEQUENCE [LARGE SCALE GENOMIC DNA]</scope>
    <source>
        <strain evidence="1">JCA_2017</strain>
    </source>
</reference>